<dbReference type="EMBL" id="CP034437">
    <property type="protein sequence ID" value="AZN43446.1"/>
    <property type="molecule type" value="Genomic_DNA"/>
</dbReference>
<dbReference type="InterPro" id="IPR036390">
    <property type="entry name" value="WH_DNA-bd_sf"/>
</dbReference>
<dbReference type="Proteomes" id="UP000272528">
    <property type="component" value="Chromosome"/>
</dbReference>
<dbReference type="OrthoDB" id="9796533at2"/>
<keyword evidence="5" id="KW-1185">Reference proteome</keyword>
<evidence type="ECO:0000313" key="4">
    <source>
        <dbReference type="EMBL" id="AZN43446.1"/>
    </source>
</evidence>
<evidence type="ECO:0000256" key="1">
    <source>
        <dbReference type="ARBA" id="ARBA00002486"/>
    </source>
</evidence>
<reference evidence="5" key="1">
    <citation type="submission" date="2018-12" db="EMBL/GenBank/DDBJ databases">
        <title>Genome sequence of Peanibacillus sp.</title>
        <authorList>
            <person name="Subramani G."/>
            <person name="Srinivasan S."/>
            <person name="Kim M.K."/>
        </authorList>
    </citation>
    <scope>NUCLEOTIDE SEQUENCE [LARGE SCALE GENOMIC DNA]</scope>
    <source>
        <strain evidence="5">18JY67-1</strain>
    </source>
</reference>
<name>A0A3Q8XAN1_9BACL</name>
<dbReference type="InterPro" id="IPR043129">
    <property type="entry name" value="ATPase_NBD"/>
</dbReference>
<keyword evidence="3" id="KW-0859">Xylose metabolism</keyword>
<dbReference type="SUPFAM" id="SSF53067">
    <property type="entry name" value="Actin-like ATPase domain"/>
    <property type="match status" value="1"/>
</dbReference>
<keyword evidence="3" id="KW-0119">Carbohydrate metabolism</keyword>
<dbReference type="KEGG" id="palb:EJC50_29970"/>
<accession>A0A3Q8XAN1</accession>
<dbReference type="GO" id="GO:0042732">
    <property type="term" value="P:D-xylose metabolic process"/>
    <property type="evidence" value="ECO:0007669"/>
    <property type="project" value="UniProtKB-KW"/>
</dbReference>
<dbReference type="InterPro" id="IPR000600">
    <property type="entry name" value="ROK"/>
</dbReference>
<dbReference type="Gene3D" id="3.30.420.40">
    <property type="match status" value="1"/>
</dbReference>
<evidence type="ECO:0000256" key="3">
    <source>
        <dbReference type="ARBA" id="ARBA00022629"/>
    </source>
</evidence>
<dbReference type="PANTHER" id="PTHR18964:SF110">
    <property type="entry name" value="TRANSCRIPTIONAL REGULATOR, XYLR-RELATED"/>
    <property type="match status" value="1"/>
</dbReference>
<protein>
    <submittedName>
        <fullName evidence="4">ROK family transcriptional regulator</fullName>
    </submittedName>
</protein>
<dbReference type="RefSeq" id="WP_126019972.1">
    <property type="nucleotide sequence ID" value="NZ_CP034437.1"/>
</dbReference>
<dbReference type="AlphaFoldDB" id="A0A3Q8XAN1"/>
<dbReference type="CDD" id="cd23763">
    <property type="entry name" value="ASKHA_ATPase_ROK"/>
    <property type="match status" value="1"/>
</dbReference>
<dbReference type="PANTHER" id="PTHR18964">
    <property type="entry name" value="ROK (REPRESSOR, ORF, KINASE) FAMILY"/>
    <property type="match status" value="1"/>
</dbReference>
<comment type="function">
    <text evidence="1">Transcriptional repressor of xylose-utilizing enzymes.</text>
</comment>
<organism evidence="4 5">
    <name type="scientific">Paenibacillus albus</name>
    <dbReference type="NCBI Taxonomy" id="2495582"/>
    <lineage>
        <taxon>Bacteria</taxon>
        <taxon>Bacillati</taxon>
        <taxon>Bacillota</taxon>
        <taxon>Bacilli</taxon>
        <taxon>Bacillales</taxon>
        <taxon>Paenibacillaceae</taxon>
        <taxon>Paenibacillus</taxon>
    </lineage>
</organism>
<proteinExistence type="inferred from homology"/>
<evidence type="ECO:0000256" key="2">
    <source>
        <dbReference type="ARBA" id="ARBA00006479"/>
    </source>
</evidence>
<evidence type="ECO:0000313" key="5">
    <source>
        <dbReference type="Proteomes" id="UP000272528"/>
    </source>
</evidence>
<dbReference type="Gene3D" id="1.10.10.10">
    <property type="entry name" value="Winged helix-like DNA-binding domain superfamily/Winged helix DNA-binding domain"/>
    <property type="match status" value="1"/>
</dbReference>
<dbReference type="SUPFAM" id="SSF46785">
    <property type="entry name" value="Winged helix' DNA-binding domain"/>
    <property type="match status" value="1"/>
</dbReference>
<dbReference type="Pfam" id="PF00480">
    <property type="entry name" value="ROK"/>
    <property type="match status" value="1"/>
</dbReference>
<gene>
    <name evidence="4" type="ORF">EJC50_29970</name>
</gene>
<dbReference type="InterPro" id="IPR036388">
    <property type="entry name" value="WH-like_DNA-bd_sf"/>
</dbReference>
<comment type="similarity">
    <text evidence="2">Belongs to the ROK (NagC/XylR) family.</text>
</comment>
<sequence>MTLNPSEKEVLGLIFGSDGISRKALAEMSGLSQASLTKITKTLTEQEQIVEGERIGKGLGRKEVLLYANPRKYRYLGIDIGSFSVRLAVADNSLNIMHRKEFATTHFSGEEPILDSLTREIAAFLEETGSSNIDAIGIGVSGIVDARLRRIVNIPNVKGWDNLNIADHLTAAFECPVYLDEGGRTMALAEKIKGKARSSNDLSSFISASESLRVL</sequence>